<proteinExistence type="predicted"/>
<reference evidence="3" key="1">
    <citation type="journal article" date="2019" name="Int. J. Syst. Evol. Microbiol.">
        <title>The Global Catalogue of Microorganisms (GCM) 10K type strain sequencing project: providing services to taxonomists for standard genome sequencing and annotation.</title>
        <authorList>
            <consortium name="The Broad Institute Genomics Platform"/>
            <consortium name="The Broad Institute Genome Sequencing Center for Infectious Disease"/>
            <person name="Wu L."/>
            <person name="Ma J."/>
        </authorList>
    </citation>
    <scope>NUCLEOTIDE SEQUENCE [LARGE SCALE GENOMIC DNA]</scope>
    <source>
        <strain evidence="3">CCUG 59129</strain>
    </source>
</reference>
<evidence type="ECO:0000313" key="2">
    <source>
        <dbReference type="EMBL" id="MFD0962259.1"/>
    </source>
</evidence>
<dbReference type="EMBL" id="JBHTJZ010000073">
    <property type="protein sequence ID" value="MFD0962259.1"/>
    <property type="molecule type" value="Genomic_DNA"/>
</dbReference>
<dbReference type="Proteomes" id="UP001596989">
    <property type="component" value="Unassembled WGS sequence"/>
</dbReference>
<gene>
    <name evidence="2" type="ORF">ACFQ2I_23235</name>
</gene>
<evidence type="ECO:0000313" key="3">
    <source>
        <dbReference type="Proteomes" id="UP001596989"/>
    </source>
</evidence>
<feature type="transmembrane region" description="Helical" evidence="1">
    <location>
        <begin position="34"/>
        <end position="54"/>
    </location>
</feature>
<evidence type="ECO:0000256" key="1">
    <source>
        <dbReference type="SAM" id="Phobius"/>
    </source>
</evidence>
<evidence type="ECO:0008006" key="4">
    <source>
        <dbReference type="Google" id="ProtNLM"/>
    </source>
</evidence>
<comment type="caution">
    <text evidence="2">The sequence shown here is derived from an EMBL/GenBank/DDBJ whole genome shotgun (WGS) entry which is preliminary data.</text>
</comment>
<dbReference type="RefSeq" id="WP_377568721.1">
    <property type="nucleotide sequence ID" value="NZ_JBHTJZ010000073.1"/>
</dbReference>
<organism evidence="2 3">
    <name type="scientific">Paenibacillus chungangensis</name>
    <dbReference type="NCBI Taxonomy" id="696535"/>
    <lineage>
        <taxon>Bacteria</taxon>
        <taxon>Bacillati</taxon>
        <taxon>Bacillota</taxon>
        <taxon>Bacilli</taxon>
        <taxon>Bacillales</taxon>
        <taxon>Paenibacillaceae</taxon>
        <taxon>Paenibacillus</taxon>
    </lineage>
</organism>
<keyword evidence="3" id="KW-1185">Reference proteome</keyword>
<keyword evidence="1" id="KW-0472">Membrane</keyword>
<keyword evidence="1" id="KW-1133">Transmembrane helix</keyword>
<accession>A0ABW3HXL4</accession>
<keyword evidence="1" id="KW-0812">Transmembrane</keyword>
<name>A0ABW3HXL4_9BACL</name>
<sequence length="93" mass="10761">MKHTVYLLMATAMIFYAMPHLELGGPLRVENLFWFIWLSFSVLAVGANVNVLLMSEEKRKELVRVKRAKALAWERRITDRAAERNKGGVRGMR</sequence>
<protein>
    <recommendedName>
        <fullName evidence="4">Histidine kinase</fullName>
    </recommendedName>
</protein>